<evidence type="ECO:0000256" key="2">
    <source>
        <dbReference type="SAM" id="SignalP"/>
    </source>
</evidence>
<dbReference type="AlphaFoldDB" id="A0A8X6F7Y5"/>
<dbReference type="OrthoDB" id="6435603at2759"/>
<evidence type="ECO:0000256" key="1">
    <source>
        <dbReference type="SAM" id="Phobius"/>
    </source>
</evidence>
<keyword evidence="1" id="KW-0472">Membrane</keyword>
<dbReference type="EMBL" id="BMAO01031221">
    <property type="protein sequence ID" value="GFQ73343.1"/>
    <property type="molecule type" value="Genomic_DNA"/>
</dbReference>
<sequence>MAINAIVLATMMMTVVLPKSDSSAIQARGMDEGPWSMMNQEPEVLIVKEKGGGMSNGGNMGMNMKDLTPIICLLAPLLLAAIMIPAKMTMMMNGMMGNGGNMGGMIPMVLPMLPNGMLPGIGGMLPGIGGMLPGIGGMLPMPGGGILPTGKKFQALLKDGTQLPISKKEIASKEFSDEYRNQLNQTFDDEDVNDVENTCKGKDCKKGDLRSFFSGKEWLKKRKMQTSGDTAREEANEWSSRVWSEKAYKTTIANQILNLLKEIEKAIQHYELQN</sequence>
<feature type="signal peptide" evidence="2">
    <location>
        <begin position="1"/>
        <end position="18"/>
    </location>
</feature>
<keyword evidence="4" id="KW-1185">Reference proteome</keyword>
<feature type="chain" id="PRO_5036471939" evidence="2">
    <location>
        <begin position="19"/>
        <end position="274"/>
    </location>
</feature>
<feature type="transmembrane region" description="Helical" evidence="1">
    <location>
        <begin position="67"/>
        <end position="86"/>
    </location>
</feature>
<organism evidence="3 4">
    <name type="scientific">Trichonephila clavata</name>
    <name type="common">Joro spider</name>
    <name type="synonym">Nephila clavata</name>
    <dbReference type="NCBI Taxonomy" id="2740835"/>
    <lineage>
        <taxon>Eukaryota</taxon>
        <taxon>Metazoa</taxon>
        <taxon>Ecdysozoa</taxon>
        <taxon>Arthropoda</taxon>
        <taxon>Chelicerata</taxon>
        <taxon>Arachnida</taxon>
        <taxon>Araneae</taxon>
        <taxon>Araneomorphae</taxon>
        <taxon>Entelegynae</taxon>
        <taxon>Araneoidea</taxon>
        <taxon>Nephilidae</taxon>
        <taxon>Trichonephila</taxon>
    </lineage>
</organism>
<evidence type="ECO:0000313" key="3">
    <source>
        <dbReference type="EMBL" id="GFQ73343.1"/>
    </source>
</evidence>
<dbReference type="Proteomes" id="UP000887116">
    <property type="component" value="Unassembled WGS sequence"/>
</dbReference>
<reference evidence="3" key="1">
    <citation type="submission" date="2020-07" db="EMBL/GenBank/DDBJ databases">
        <title>Multicomponent nature underlies the extraordinary mechanical properties of spider dragline silk.</title>
        <authorList>
            <person name="Kono N."/>
            <person name="Nakamura H."/>
            <person name="Mori M."/>
            <person name="Yoshida Y."/>
            <person name="Ohtoshi R."/>
            <person name="Malay A.D."/>
            <person name="Moran D.A.P."/>
            <person name="Tomita M."/>
            <person name="Numata K."/>
            <person name="Arakawa K."/>
        </authorList>
    </citation>
    <scope>NUCLEOTIDE SEQUENCE</scope>
</reference>
<evidence type="ECO:0000313" key="4">
    <source>
        <dbReference type="Proteomes" id="UP000887116"/>
    </source>
</evidence>
<gene>
    <name evidence="3" type="primary">AVEN_83336_1</name>
    <name evidence="3" type="ORF">TNCT_311851</name>
</gene>
<proteinExistence type="predicted"/>
<keyword evidence="1" id="KW-1133">Transmembrane helix</keyword>
<keyword evidence="1" id="KW-0812">Transmembrane</keyword>
<protein>
    <submittedName>
        <fullName evidence="3">Uncharacterized protein</fullName>
    </submittedName>
</protein>
<comment type="caution">
    <text evidence="3">The sequence shown here is derived from an EMBL/GenBank/DDBJ whole genome shotgun (WGS) entry which is preliminary data.</text>
</comment>
<name>A0A8X6F7Y5_TRICU</name>
<keyword evidence="2" id="KW-0732">Signal</keyword>
<accession>A0A8X6F7Y5</accession>